<keyword evidence="2" id="KW-0229">DNA integration</keyword>
<evidence type="ECO:0000256" key="4">
    <source>
        <dbReference type="ARBA" id="ARBA00023172"/>
    </source>
</evidence>
<dbReference type="PANTHER" id="PTHR30349:SF41">
    <property type="entry name" value="INTEGRASE_RECOMBINASE PROTEIN MJ0367-RELATED"/>
    <property type="match status" value="1"/>
</dbReference>
<accession>D5AGG5</accession>
<evidence type="ECO:0000256" key="2">
    <source>
        <dbReference type="ARBA" id="ARBA00022908"/>
    </source>
</evidence>
<dbReference type="EMBL" id="CP000837">
    <property type="protein sequence ID" value="ADE30930.1"/>
    <property type="molecule type" value="Genomic_DNA"/>
</dbReference>
<dbReference type="Gene3D" id="1.10.150.130">
    <property type="match status" value="1"/>
</dbReference>
<dbReference type="SUPFAM" id="SSF56349">
    <property type="entry name" value="DNA breaking-rejoining enzymes"/>
    <property type="match status" value="1"/>
</dbReference>
<keyword evidence="4" id="KW-0233">DNA recombination</keyword>
<dbReference type="InterPro" id="IPR002104">
    <property type="entry name" value="Integrase_catalytic"/>
</dbReference>
<dbReference type="Gene3D" id="1.10.443.10">
    <property type="entry name" value="Intergrase catalytic core"/>
    <property type="match status" value="1"/>
</dbReference>
<feature type="domain" description="Tyr recombinase" evidence="6">
    <location>
        <begin position="193"/>
        <end position="417"/>
    </location>
</feature>
<feature type="domain" description="Core-binding (CB)" evidence="7">
    <location>
        <begin position="85"/>
        <end position="167"/>
    </location>
</feature>
<dbReference type="Gene3D" id="3.30.160.60">
    <property type="entry name" value="Classic Zinc Finger"/>
    <property type="match status" value="1"/>
</dbReference>
<dbReference type="KEGG" id="ssw:SSGZ1_0465"/>
<dbReference type="Proteomes" id="UP000002359">
    <property type="component" value="Chromosome"/>
</dbReference>
<dbReference type="GO" id="GO:0006310">
    <property type="term" value="P:DNA recombination"/>
    <property type="evidence" value="ECO:0007669"/>
    <property type="project" value="UniProtKB-KW"/>
</dbReference>
<dbReference type="CDD" id="cd01189">
    <property type="entry name" value="INT_ICEBs1_C_like"/>
    <property type="match status" value="1"/>
</dbReference>
<dbReference type="InterPro" id="IPR004107">
    <property type="entry name" value="Integrase_SAM-like_N"/>
</dbReference>
<sequence length="432" mass="50654">MIILISNFAFKGGKIMPRTKRKDKSRVVLRTGESQRADGTYHFSWTDANHKRRYVYAKTLDELRYKEEQIAKDKSDGIKVEARYTTVNDIYELWKDLKRGLKNNTFENYKYMYETFVRHQIGSKTVSSLRKTDIKRFYNYLADERHLKPATIDNIHTVLHQILDMAVDDDYIRNNPSNNVLKELKQSHCFQTEKRRALTKPEQELFLDYLKNSPTSKYWYPVFAVMIGTGLRVGEVTGLRWCDIDLEEGIIDVNHTLVYYDHRTEGSKRGCYFNVNTTKTPAGRRKVPMLGFVKEAFLMEKERQELLDLHCEATVDGYTDFIFINRFGQPQHQATLNKAIRRIIRDCNDEQLLKDENAEVLLPHFSCHSLRHTFTTRMCEAGVNVKVIQDTLGHKDISTTLNIYTDVTKELRKSEFEGLDSYFKNEYNKVSV</sequence>
<evidence type="ECO:0000259" key="6">
    <source>
        <dbReference type="PROSITE" id="PS51898"/>
    </source>
</evidence>
<gene>
    <name evidence="8" type="ordered locus">SSGZ1_0465</name>
</gene>
<evidence type="ECO:0000313" key="8">
    <source>
        <dbReference type="EMBL" id="ADE30930.1"/>
    </source>
</evidence>
<reference evidence="8 9" key="1">
    <citation type="journal article" date="2009" name="J. Infect. Dis.">
        <title>Clinical, experimental, and genomic differences between intermediately pathogenic, highly pathogenic, and epidemic Streptococcus suis.</title>
        <authorList>
            <person name="Ye C."/>
            <person name="Zheng H."/>
            <person name="Zhang J."/>
            <person name="Jing H."/>
            <person name="Wang L."/>
            <person name="Xiong Y."/>
            <person name="Wang W."/>
            <person name="Zhou Z."/>
            <person name="Sun Q."/>
            <person name="Luo X."/>
            <person name="Du H."/>
            <person name="Gottschalk M."/>
            <person name="Xu J."/>
        </authorList>
    </citation>
    <scope>NUCLEOTIDE SEQUENCE [LARGE SCALE GENOMIC DNA]</scope>
    <source>
        <strain evidence="8 9">GZ1</strain>
    </source>
</reference>
<evidence type="ECO:0000313" key="9">
    <source>
        <dbReference type="Proteomes" id="UP000002359"/>
    </source>
</evidence>
<dbReference type="InterPro" id="IPR013762">
    <property type="entry name" value="Integrase-like_cat_sf"/>
</dbReference>
<dbReference type="PROSITE" id="PS51898">
    <property type="entry name" value="TYR_RECOMBINASE"/>
    <property type="match status" value="1"/>
</dbReference>
<dbReference type="SUPFAM" id="SSF54171">
    <property type="entry name" value="DNA-binding domain"/>
    <property type="match status" value="1"/>
</dbReference>
<dbReference type="Pfam" id="PF02920">
    <property type="entry name" value="Integrase_DNA"/>
    <property type="match status" value="1"/>
</dbReference>
<dbReference type="HOGENOM" id="CLU_027562_17_4_9"/>
<dbReference type="PANTHER" id="PTHR30349">
    <property type="entry name" value="PHAGE INTEGRASE-RELATED"/>
    <property type="match status" value="1"/>
</dbReference>
<evidence type="ECO:0000256" key="1">
    <source>
        <dbReference type="ARBA" id="ARBA00008857"/>
    </source>
</evidence>
<protein>
    <submittedName>
        <fullName evidence="8">Putative transposon integrase, Tn916 ORF3-like protein</fullName>
    </submittedName>
</protein>
<dbReference type="GO" id="GO:0008907">
    <property type="term" value="F:integrase activity"/>
    <property type="evidence" value="ECO:0007669"/>
    <property type="project" value="InterPro"/>
</dbReference>
<dbReference type="InterPro" id="IPR050090">
    <property type="entry name" value="Tyrosine_recombinase_XerCD"/>
</dbReference>
<dbReference type="AlphaFoldDB" id="D5AGG5"/>
<dbReference type="InterPro" id="IPR004191">
    <property type="entry name" value="Integrase_Tn916-type_DNA-bd_N"/>
</dbReference>
<evidence type="ECO:0000256" key="3">
    <source>
        <dbReference type="ARBA" id="ARBA00023125"/>
    </source>
</evidence>
<keyword evidence="3 5" id="KW-0238">DNA-binding</keyword>
<dbReference type="InterPro" id="IPR011010">
    <property type="entry name" value="DNA_brk_join_enz"/>
</dbReference>
<evidence type="ECO:0000259" key="7">
    <source>
        <dbReference type="PROSITE" id="PS51900"/>
    </source>
</evidence>
<dbReference type="Pfam" id="PF00589">
    <property type="entry name" value="Phage_integrase"/>
    <property type="match status" value="1"/>
</dbReference>
<proteinExistence type="inferred from homology"/>
<dbReference type="InterPro" id="IPR016177">
    <property type="entry name" value="DNA-bd_dom_sf"/>
</dbReference>
<dbReference type="GO" id="GO:0003677">
    <property type="term" value="F:DNA binding"/>
    <property type="evidence" value="ECO:0007669"/>
    <property type="project" value="UniProtKB-UniRule"/>
</dbReference>
<name>D5AGG5_STRGZ</name>
<organism evidence="8 9">
    <name type="scientific">Streptococcus suis (strain GZ1)</name>
    <dbReference type="NCBI Taxonomy" id="423211"/>
    <lineage>
        <taxon>Bacteria</taxon>
        <taxon>Bacillati</taxon>
        <taxon>Bacillota</taxon>
        <taxon>Bacilli</taxon>
        <taxon>Lactobacillales</taxon>
        <taxon>Streptococcaceae</taxon>
        <taxon>Streptococcus</taxon>
    </lineage>
</organism>
<dbReference type="PROSITE" id="PS51900">
    <property type="entry name" value="CB"/>
    <property type="match status" value="1"/>
</dbReference>
<dbReference type="PATRIC" id="fig|423211.3.peg.461"/>
<evidence type="ECO:0000256" key="5">
    <source>
        <dbReference type="PROSITE-ProRule" id="PRU01248"/>
    </source>
</evidence>
<dbReference type="InterPro" id="IPR044068">
    <property type="entry name" value="CB"/>
</dbReference>
<dbReference type="Pfam" id="PF13495">
    <property type="entry name" value="Phage_int_SAM_4"/>
    <property type="match status" value="1"/>
</dbReference>
<comment type="similarity">
    <text evidence="1">Belongs to the 'phage' integrase family.</text>
</comment>
<dbReference type="InterPro" id="IPR010998">
    <property type="entry name" value="Integrase_recombinase_N"/>
</dbReference>